<proteinExistence type="predicted"/>
<comment type="caution">
    <text evidence="2">The sequence shown here is derived from an EMBL/GenBank/DDBJ whole genome shotgun (WGS) entry which is preliminary data.</text>
</comment>
<sequence length="236" mass="25454">MKGRLEGRGVLPGPGEEEIGFHAPGVQGGESVPEFPVGGEEPLEGVLPYPPVFRPAQKVVPFFREFGLPARFVENLRKLEVGVRQKGEGVFRGSGHLPGPGENLLLLQAEHMLRRPKKVVKVMTVHFEPGTAFGGGLHPLRPGGEDFGPVEGEDGSIGGQQGSRPVCPCLPGSVGGILVALHYRIGIDLAHSFRSSFLELQELQQRFRGLEKPSVKAAEPLQFFSKDPAGFLPRFA</sequence>
<dbReference type="EMBL" id="VSSQ01000928">
    <property type="protein sequence ID" value="MPM03150.1"/>
    <property type="molecule type" value="Genomic_DNA"/>
</dbReference>
<feature type="region of interest" description="Disordered" evidence="1">
    <location>
        <begin position="1"/>
        <end position="39"/>
    </location>
</feature>
<name>A0A644WHA8_9ZZZZ</name>
<evidence type="ECO:0000256" key="1">
    <source>
        <dbReference type="SAM" id="MobiDB-lite"/>
    </source>
</evidence>
<organism evidence="2">
    <name type="scientific">bioreactor metagenome</name>
    <dbReference type="NCBI Taxonomy" id="1076179"/>
    <lineage>
        <taxon>unclassified sequences</taxon>
        <taxon>metagenomes</taxon>
        <taxon>ecological metagenomes</taxon>
    </lineage>
</organism>
<evidence type="ECO:0000313" key="2">
    <source>
        <dbReference type="EMBL" id="MPM03150.1"/>
    </source>
</evidence>
<reference evidence="2" key="1">
    <citation type="submission" date="2019-08" db="EMBL/GenBank/DDBJ databases">
        <authorList>
            <person name="Kucharzyk K."/>
            <person name="Murdoch R.W."/>
            <person name="Higgins S."/>
            <person name="Loffler F."/>
        </authorList>
    </citation>
    <scope>NUCLEOTIDE SEQUENCE</scope>
</reference>
<gene>
    <name evidence="2" type="ORF">SDC9_49411</name>
</gene>
<accession>A0A644WHA8</accession>
<dbReference type="AlphaFoldDB" id="A0A644WHA8"/>
<protein>
    <submittedName>
        <fullName evidence="2">Uncharacterized protein</fullName>
    </submittedName>
</protein>